<evidence type="ECO:0000313" key="2">
    <source>
        <dbReference type="EMBL" id="QGV79136.1"/>
    </source>
</evidence>
<feature type="chain" id="PRO_5026211699" evidence="1">
    <location>
        <begin position="26"/>
        <end position="189"/>
    </location>
</feature>
<dbReference type="KEGG" id="sfic:EIZ62_13395"/>
<keyword evidence="3" id="KW-1185">Reference proteome</keyword>
<keyword evidence="1" id="KW-0732">Signal</keyword>
<organism evidence="2 3">
    <name type="scientific">Streptomyces ficellus</name>
    <dbReference type="NCBI Taxonomy" id="1977088"/>
    <lineage>
        <taxon>Bacteria</taxon>
        <taxon>Bacillati</taxon>
        <taxon>Actinomycetota</taxon>
        <taxon>Actinomycetes</taxon>
        <taxon>Kitasatosporales</taxon>
        <taxon>Streptomycetaceae</taxon>
        <taxon>Streptomyces</taxon>
    </lineage>
</organism>
<feature type="signal peptide" evidence="1">
    <location>
        <begin position="1"/>
        <end position="25"/>
    </location>
</feature>
<accession>A0A6I6FR73</accession>
<protein>
    <submittedName>
        <fullName evidence="2">Uncharacterized protein</fullName>
    </submittedName>
</protein>
<dbReference type="EMBL" id="CP034279">
    <property type="protein sequence ID" value="QGV79136.1"/>
    <property type="molecule type" value="Genomic_DNA"/>
</dbReference>
<dbReference type="RefSeq" id="WP_156692895.1">
    <property type="nucleotide sequence ID" value="NZ_CP034279.1"/>
</dbReference>
<proteinExistence type="predicted"/>
<sequence>MRTRPLISALGLTALAALALGTAPAAPDPSGAPRDDDATVRADLARAYRATAKYHSVERAVADGYKPMRGCIDRPEGGMGYHYVNTARNNSTDPAKPAALMYEDTGNGGKRLVGIEFFVEDRDQKVATDDDRPTMFGQPFLGPTPGVEAGVKVHYDLHVWIYKHNPKGMFTEWNPNVRCPAAAAGSHTG</sequence>
<dbReference type="AlphaFoldDB" id="A0A6I6FR73"/>
<gene>
    <name evidence="2" type="ORF">EIZ62_13395</name>
</gene>
<dbReference type="Proteomes" id="UP000422572">
    <property type="component" value="Chromosome"/>
</dbReference>
<name>A0A6I6FR73_9ACTN</name>
<evidence type="ECO:0000256" key="1">
    <source>
        <dbReference type="SAM" id="SignalP"/>
    </source>
</evidence>
<evidence type="ECO:0000313" key="3">
    <source>
        <dbReference type="Proteomes" id="UP000422572"/>
    </source>
</evidence>
<dbReference type="OrthoDB" id="2449873at2"/>
<reference evidence="2 3" key="1">
    <citation type="submission" date="2018-12" db="EMBL/GenBank/DDBJ databases">
        <title>Complete genome sequence of Streptomyces ficellus NRRL8067, the producer of ficellomycin, feldamycin and nojirimycin.</title>
        <authorList>
            <person name="Zhang H."/>
            <person name="Yue R."/>
            <person name="Liu Y."/>
            <person name="Li M."/>
            <person name="Mu H."/>
            <person name="Zhang J."/>
        </authorList>
    </citation>
    <scope>NUCLEOTIDE SEQUENCE [LARGE SCALE GENOMIC DNA]</scope>
    <source>
        <strain evidence="2 3">NRRL 8067</strain>
    </source>
</reference>